<sequence length="181" mass="21496">MNCGFHSWIDKEEWPETMKRALSRLWGMYNEAHDGRINDRCDQAIMLKQLSEDKQKLQKKHDSLLDDVKKFMDETERKVLLENYQKFKEERKESVAEQKKEEHTAALKNEIQVLKNAVAKLKEILKTQADVMKAKMQKCEDEKLALKDEKKKLEYMIFDLFNAKDSLQQKVKKIKAICDDE</sequence>
<evidence type="ECO:0000313" key="1">
    <source>
        <dbReference type="EnsemblPlants" id="AVESA.00010b.r2.2AG0200250.1.CDS.1"/>
    </source>
</evidence>
<dbReference type="Proteomes" id="UP001732700">
    <property type="component" value="Chromosome 2A"/>
</dbReference>
<reference evidence="1" key="1">
    <citation type="submission" date="2021-05" db="EMBL/GenBank/DDBJ databases">
        <authorList>
            <person name="Scholz U."/>
            <person name="Mascher M."/>
            <person name="Fiebig A."/>
        </authorList>
    </citation>
    <scope>NUCLEOTIDE SEQUENCE [LARGE SCALE GENOMIC DNA]</scope>
</reference>
<keyword evidence="2" id="KW-1185">Reference proteome</keyword>
<dbReference type="EnsemblPlants" id="AVESA.00010b.r2.2AG0200250.1">
    <property type="protein sequence ID" value="AVESA.00010b.r2.2AG0200250.1.CDS.1"/>
    <property type="gene ID" value="AVESA.00010b.r2.2AG0200250"/>
</dbReference>
<organism evidence="1 2">
    <name type="scientific">Avena sativa</name>
    <name type="common">Oat</name>
    <dbReference type="NCBI Taxonomy" id="4498"/>
    <lineage>
        <taxon>Eukaryota</taxon>
        <taxon>Viridiplantae</taxon>
        <taxon>Streptophyta</taxon>
        <taxon>Embryophyta</taxon>
        <taxon>Tracheophyta</taxon>
        <taxon>Spermatophyta</taxon>
        <taxon>Magnoliopsida</taxon>
        <taxon>Liliopsida</taxon>
        <taxon>Poales</taxon>
        <taxon>Poaceae</taxon>
        <taxon>BOP clade</taxon>
        <taxon>Pooideae</taxon>
        <taxon>Poodae</taxon>
        <taxon>Poeae</taxon>
        <taxon>Poeae Chloroplast Group 1 (Aveneae type)</taxon>
        <taxon>Aveninae</taxon>
        <taxon>Avena</taxon>
    </lineage>
</organism>
<evidence type="ECO:0000313" key="2">
    <source>
        <dbReference type="Proteomes" id="UP001732700"/>
    </source>
</evidence>
<reference evidence="1" key="2">
    <citation type="submission" date="2025-09" db="UniProtKB">
        <authorList>
            <consortium name="EnsemblPlants"/>
        </authorList>
    </citation>
    <scope>IDENTIFICATION</scope>
</reference>
<proteinExistence type="predicted"/>
<name>A0ACD5U7W2_AVESA</name>
<protein>
    <submittedName>
        <fullName evidence="1">Uncharacterized protein</fullName>
    </submittedName>
</protein>
<accession>A0ACD5U7W2</accession>